<dbReference type="GO" id="GO:0005911">
    <property type="term" value="C:cell-cell junction"/>
    <property type="evidence" value="ECO:0007669"/>
    <property type="project" value="TreeGrafter"/>
</dbReference>
<dbReference type="InterPro" id="IPR003886">
    <property type="entry name" value="NIDO_dom"/>
</dbReference>
<dbReference type="Pfam" id="PF00028">
    <property type="entry name" value="Cadherin"/>
    <property type="match status" value="2"/>
</dbReference>
<evidence type="ECO:0000256" key="3">
    <source>
        <dbReference type="ARBA" id="ARBA00022737"/>
    </source>
</evidence>
<keyword evidence="2" id="KW-0812">Transmembrane</keyword>
<gene>
    <name evidence="9" type="ORF">Dacsa_2626</name>
</gene>
<dbReference type="Pfam" id="PF06119">
    <property type="entry name" value="NIDO"/>
    <property type="match status" value="1"/>
</dbReference>
<dbReference type="PROSITE" id="PS50268">
    <property type="entry name" value="CADHERIN_2"/>
    <property type="match status" value="3"/>
</dbReference>
<dbReference type="HOGENOM" id="CLU_262887_0_0_3"/>
<dbReference type="GO" id="GO:0007160">
    <property type="term" value="P:cell-matrix adhesion"/>
    <property type="evidence" value="ECO:0007669"/>
    <property type="project" value="InterPro"/>
</dbReference>
<proteinExistence type="predicted"/>
<dbReference type="SUPFAM" id="SSF49313">
    <property type="entry name" value="Cadherin-like"/>
    <property type="match status" value="4"/>
</dbReference>
<dbReference type="InterPro" id="IPR011049">
    <property type="entry name" value="Serralysin-like_metalloprot_C"/>
</dbReference>
<organism evidence="9 10">
    <name type="scientific">Dactylococcopsis salina (strain PCC 8305)</name>
    <name type="common">Myxobactron salinum</name>
    <dbReference type="NCBI Taxonomy" id="13035"/>
    <lineage>
        <taxon>Bacteria</taxon>
        <taxon>Bacillati</taxon>
        <taxon>Cyanobacteriota</taxon>
        <taxon>Cyanophyceae</taxon>
        <taxon>Nodosilineales</taxon>
        <taxon>Cymatolegaceae</taxon>
        <taxon>Dactylococcopsis</taxon>
    </lineage>
</organism>
<dbReference type="EMBL" id="CP003944">
    <property type="protein sequence ID" value="AFZ51212.1"/>
    <property type="molecule type" value="Genomic_DNA"/>
</dbReference>
<feature type="domain" description="Cadherin" evidence="8">
    <location>
        <begin position="556"/>
        <end position="658"/>
    </location>
</feature>
<dbReference type="GO" id="GO:0007156">
    <property type="term" value="P:homophilic cell adhesion via plasma membrane adhesion molecules"/>
    <property type="evidence" value="ECO:0007669"/>
    <property type="project" value="InterPro"/>
</dbReference>
<accession>K9YXK0</accession>
<dbReference type="GO" id="GO:0016020">
    <property type="term" value="C:membrane"/>
    <property type="evidence" value="ECO:0007669"/>
    <property type="project" value="UniProtKB-SubCell"/>
</dbReference>
<evidence type="ECO:0000313" key="10">
    <source>
        <dbReference type="Proteomes" id="UP000010482"/>
    </source>
</evidence>
<keyword evidence="5" id="KW-0130">Cell adhesion</keyword>
<dbReference type="PANTHER" id="PTHR24025:SF23">
    <property type="entry name" value="NEURAL-CADHERIN"/>
    <property type="match status" value="1"/>
</dbReference>
<dbReference type="OrthoDB" id="564496at2"/>
<dbReference type="STRING" id="13035.Dacsa_2626"/>
<dbReference type="Proteomes" id="UP000010482">
    <property type="component" value="Chromosome"/>
</dbReference>
<dbReference type="SUPFAM" id="SSF51120">
    <property type="entry name" value="beta-Roll"/>
    <property type="match status" value="1"/>
</dbReference>
<dbReference type="PATRIC" id="fig|13035.3.peg.2996"/>
<keyword evidence="7" id="KW-0472">Membrane</keyword>
<dbReference type="PANTHER" id="PTHR24025">
    <property type="entry name" value="DESMOGLEIN FAMILY MEMBER"/>
    <property type="match status" value="1"/>
</dbReference>
<protein>
    <submittedName>
        <fullName evidence="9">Cadherin domain-containing protein</fullName>
    </submittedName>
</protein>
<dbReference type="SMART" id="SM00112">
    <property type="entry name" value="CA"/>
    <property type="match status" value="3"/>
</dbReference>
<keyword evidence="10" id="KW-1185">Reference proteome</keyword>
<evidence type="ECO:0000313" key="9">
    <source>
        <dbReference type="EMBL" id="AFZ51212.1"/>
    </source>
</evidence>
<dbReference type="RefSeq" id="WP_015230202.1">
    <property type="nucleotide sequence ID" value="NC_019780.1"/>
</dbReference>
<dbReference type="CDD" id="cd11304">
    <property type="entry name" value="Cadherin_repeat"/>
    <property type="match status" value="3"/>
</dbReference>
<dbReference type="Gene3D" id="2.60.40.60">
    <property type="entry name" value="Cadherins"/>
    <property type="match status" value="4"/>
</dbReference>
<feature type="domain" description="Cadherin" evidence="8">
    <location>
        <begin position="240"/>
        <end position="330"/>
    </location>
</feature>
<evidence type="ECO:0000259" key="8">
    <source>
        <dbReference type="PROSITE" id="PS50268"/>
    </source>
</evidence>
<keyword evidence="3" id="KW-0677">Repeat</keyword>
<dbReference type="Gene3D" id="2.150.10.10">
    <property type="entry name" value="Serralysin-like metalloprotease, C-terminal"/>
    <property type="match status" value="1"/>
</dbReference>
<dbReference type="GO" id="GO:0005509">
    <property type="term" value="F:calcium ion binding"/>
    <property type="evidence" value="ECO:0007669"/>
    <property type="project" value="InterPro"/>
</dbReference>
<evidence type="ECO:0000256" key="1">
    <source>
        <dbReference type="ARBA" id="ARBA00004370"/>
    </source>
</evidence>
<sequence length="1283" mass="137950">MAVQYIAESIDYETLDLIPGEEGVVNVSDLSQADDAIAPIDLGEGNSFRFYDTDYASLSVDTNGRLIFGTGNSQFENTNLTSNEITPGIIAPFWDDLRANSGVAEVDSPEDDLILYQIEENRIIIEWNNVHFFDGGQTTDGLTFQAILELNTGDNNGEITFNYGDLSEEDLEENNGTSATVGVKAPGSQTENSLDRTLVSFDQNSPLLGDTEAISLTPNVIEDNAIIITSPVSVDFPEAETDPAYRILTNASDDVTLAYSITGGTDADQFTIDSENGTLTFTNPPDFESPTDANADNIYEVTVNASDGETSDEETVLITVTDEQEAPPTDTQYIASSTDFEAIDLIPGEDNVVTVENLSNTDDEIASITLGEGNSFRFYDSDYTNLTIDSNGRLIFGTGESAFNNTDLTSPEFSPGIIAPFWDDLITNSTAANPDTPEDDLILSQIEDNRIIIEWSNVHFISEGDTTDGITFQAILELNTGDDNGRITFNYVDLSEEEVEENNGTSATVGVKAPGTQDNSSFDRTLVSFNQENPLIGENQAIELTPNTIDPNTIAITSPTAVDVPEETPETAYTVLVNAPDEATVTYSITGGTDADQFTIDSENGTLTFTNPPDFESPTDANEDNIYEVIINASDGENSDEETVLITVTDEQETPPTDTQYIASSTDFEAIDLIPGEDNVVTVENLSNTDDDIASITLGEGNSFRFYDSDYTNLAIDSNGRLIFGTGESAFSNTDLTSPEFSPGIIAPFWDDLITNSTAANPDTPEDDLKLYQIEENRIIIEWNNVHFFDGGQTTDGLTFQAILELNTGDNNGEITFNYVDLSEEDLEENNGTSATVGVKAPGTQDNFSFDRTLVSFNQENPLIGENQAIELTPNPIDPNALLIIGPRFVTFLEESAGTPYTVITNSPEAENLTYSISGGADADQFTIDSESGELSFNTLPDFESPTDANEDNIYEVSLTADDGETQATQDLSIAITNQQEQTGQPPNLEASNLTVDLATASEGTVIGTLNASDPNSNPLTYAITEGNTDNNQNGTSPVSVNDSGEIILQDIDDLTSNLATTFTFTATVTDTEDLTDEAEITVDLGVETATPSSVFGSLVFGTLNNDQFNTSDLDSLETDQDKILFFGAGNTSLEGTEGEGNNRIYLGAESDTVLATAGDRVFTKQGNDQILVGANNRIYAGEGDDRLFVATEGNNVLRGGNGDDQFWIANGNLPDSANTITDFTSGEDVLGISGFPNIAFDDLSLNSAGENTVIGFDPETPLVELQGIEATSLSAEDFVFLS</sequence>
<feature type="domain" description="Cadherin" evidence="8">
    <location>
        <begin position="906"/>
        <end position="989"/>
    </location>
</feature>
<dbReference type="InterPro" id="IPR015919">
    <property type="entry name" value="Cadherin-like_sf"/>
</dbReference>
<evidence type="ECO:0000256" key="6">
    <source>
        <dbReference type="ARBA" id="ARBA00022989"/>
    </source>
</evidence>
<evidence type="ECO:0000256" key="2">
    <source>
        <dbReference type="ARBA" id="ARBA00022692"/>
    </source>
</evidence>
<name>K9YXK0_DACS8</name>
<reference evidence="9" key="1">
    <citation type="submission" date="2012-04" db="EMBL/GenBank/DDBJ databases">
        <title>Finished genome of Dactylococcopsis salina PCC 8305.</title>
        <authorList>
            <consortium name="US DOE Joint Genome Institute"/>
            <person name="Gugger M."/>
            <person name="Coursin T."/>
            <person name="Rippka R."/>
            <person name="Tandeau De Marsac N."/>
            <person name="Huntemann M."/>
            <person name="Wei C.-L."/>
            <person name="Han J."/>
            <person name="Detter J.C."/>
            <person name="Han C."/>
            <person name="Tapia R."/>
            <person name="Daligault H."/>
            <person name="Chen A."/>
            <person name="Krypides N."/>
            <person name="Mavromatis K."/>
            <person name="Markowitz V."/>
            <person name="Szeto E."/>
            <person name="Ivanova N."/>
            <person name="Ovchinnikova G."/>
            <person name="Pagani I."/>
            <person name="Pati A."/>
            <person name="Goodwin L."/>
            <person name="Peters L."/>
            <person name="Pitluck S."/>
            <person name="Woyke T."/>
            <person name="Kerfeld C."/>
        </authorList>
    </citation>
    <scope>NUCLEOTIDE SEQUENCE [LARGE SCALE GENOMIC DNA]</scope>
    <source>
        <strain evidence="9">PCC 8305</strain>
    </source>
</reference>
<keyword evidence="6" id="KW-1133">Transmembrane helix</keyword>
<evidence type="ECO:0000256" key="5">
    <source>
        <dbReference type="ARBA" id="ARBA00022889"/>
    </source>
</evidence>
<dbReference type="InterPro" id="IPR002126">
    <property type="entry name" value="Cadherin-like_dom"/>
</dbReference>
<dbReference type="InterPro" id="IPR050971">
    <property type="entry name" value="Cadherin-domain_protein"/>
</dbReference>
<dbReference type="eggNOG" id="COG2931">
    <property type="taxonomic scope" value="Bacteria"/>
</dbReference>
<evidence type="ECO:0000256" key="7">
    <source>
        <dbReference type="ARBA" id="ARBA00023136"/>
    </source>
</evidence>
<dbReference type="KEGG" id="dsl:Dacsa_2626"/>
<keyword evidence="4" id="KW-0106">Calcium</keyword>
<comment type="subcellular location">
    <subcellularLocation>
        <location evidence="1">Membrane</location>
    </subcellularLocation>
</comment>
<evidence type="ECO:0000256" key="4">
    <source>
        <dbReference type="ARBA" id="ARBA00022837"/>
    </source>
</evidence>